<protein>
    <submittedName>
        <fullName evidence="1">Uncharacterized protein</fullName>
    </submittedName>
</protein>
<name>A0A699UVV6_TANCI</name>
<dbReference type="EMBL" id="BKCJ011373135">
    <property type="protein sequence ID" value="GFD26975.1"/>
    <property type="molecule type" value="Genomic_DNA"/>
</dbReference>
<proteinExistence type="predicted"/>
<organism evidence="1">
    <name type="scientific">Tanacetum cinerariifolium</name>
    <name type="common">Dalmatian daisy</name>
    <name type="synonym">Chrysanthemum cinerariifolium</name>
    <dbReference type="NCBI Taxonomy" id="118510"/>
    <lineage>
        <taxon>Eukaryota</taxon>
        <taxon>Viridiplantae</taxon>
        <taxon>Streptophyta</taxon>
        <taxon>Embryophyta</taxon>
        <taxon>Tracheophyta</taxon>
        <taxon>Spermatophyta</taxon>
        <taxon>Magnoliopsida</taxon>
        <taxon>eudicotyledons</taxon>
        <taxon>Gunneridae</taxon>
        <taxon>Pentapetalae</taxon>
        <taxon>asterids</taxon>
        <taxon>campanulids</taxon>
        <taxon>Asterales</taxon>
        <taxon>Asteraceae</taxon>
        <taxon>Asteroideae</taxon>
        <taxon>Anthemideae</taxon>
        <taxon>Anthemidinae</taxon>
        <taxon>Tanacetum</taxon>
    </lineage>
</organism>
<accession>A0A699UVV6</accession>
<sequence>MILSDGENTTRCTWLLINLTRCTRSDVLLAILLQMASLTTLEAGTSSSTTLSWVSASTRSADRVGVALRGTPGLLETRIDRVVVFAAVVVTTASPV</sequence>
<evidence type="ECO:0000313" key="1">
    <source>
        <dbReference type="EMBL" id="GFD26975.1"/>
    </source>
</evidence>
<comment type="caution">
    <text evidence="1">The sequence shown here is derived from an EMBL/GenBank/DDBJ whole genome shotgun (WGS) entry which is preliminary data.</text>
</comment>
<reference evidence="1" key="1">
    <citation type="journal article" date="2019" name="Sci. Rep.">
        <title>Draft genome of Tanacetum cinerariifolium, the natural source of mosquito coil.</title>
        <authorList>
            <person name="Yamashiro T."/>
            <person name="Shiraishi A."/>
            <person name="Satake H."/>
            <person name="Nakayama K."/>
        </authorList>
    </citation>
    <scope>NUCLEOTIDE SEQUENCE</scope>
</reference>
<gene>
    <name evidence="1" type="ORF">Tci_898944</name>
</gene>
<dbReference type="AlphaFoldDB" id="A0A699UVV6"/>